<proteinExistence type="predicted"/>
<dbReference type="OrthoDB" id="9779968at2"/>
<dbReference type="InterPro" id="IPR006311">
    <property type="entry name" value="TAT_signal"/>
</dbReference>
<dbReference type="RefSeq" id="WP_133819490.1">
    <property type="nucleotide sequence ID" value="NZ_SNZH01000009.1"/>
</dbReference>
<evidence type="ECO:0000313" key="2">
    <source>
        <dbReference type="Proteomes" id="UP000295293"/>
    </source>
</evidence>
<organism evidence="1 2">
    <name type="scientific">Tahibacter aquaticus</name>
    <dbReference type="NCBI Taxonomy" id="520092"/>
    <lineage>
        <taxon>Bacteria</taxon>
        <taxon>Pseudomonadati</taxon>
        <taxon>Pseudomonadota</taxon>
        <taxon>Gammaproteobacteria</taxon>
        <taxon>Lysobacterales</taxon>
        <taxon>Rhodanobacteraceae</taxon>
        <taxon>Tahibacter</taxon>
    </lineage>
</organism>
<dbReference type="Proteomes" id="UP000295293">
    <property type="component" value="Unassembled WGS sequence"/>
</dbReference>
<dbReference type="PANTHER" id="PTHR43737:SF1">
    <property type="entry name" value="DUF1501 DOMAIN-CONTAINING PROTEIN"/>
    <property type="match status" value="1"/>
</dbReference>
<evidence type="ECO:0000313" key="1">
    <source>
        <dbReference type="EMBL" id="TDR41995.1"/>
    </source>
</evidence>
<dbReference type="PANTHER" id="PTHR43737">
    <property type="entry name" value="BLL7424 PROTEIN"/>
    <property type="match status" value="1"/>
</dbReference>
<dbReference type="EMBL" id="SNZH01000009">
    <property type="protein sequence ID" value="TDR41995.1"/>
    <property type="molecule type" value="Genomic_DNA"/>
</dbReference>
<protein>
    <submittedName>
        <fullName evidence="1">Uncharacterized protein (DUF1501 family)</fullName>
    </submittedName>
</protein>
<sequence length="485" mass="51374">MKQNDHSRRRFLRTLGMTLGASGVGAFLPQLQLIRAAAADDRALNGYRALVCIYLTGGNDSWNMLMPYDAARHAVYTTARGGVHSAANGAGLAIDRGRLGTPVQISDAATGAQYALNPGNDLYPEGMSKLATLYRANKLAFVANVGTLVKPLTKAQYQNGSVPLPPNLYAHDAQERLWHLATASGGAYGWGGLVADKVGIENGYQTLSPSIALDGNLFGSGIDTRNYALGKDGLLSLTGVDPVASASGGGVRARAVDRLLAEQQTASPLGQEYARTFQRGRQLYTVLDAALRSNTVTTAFPDTGFGDRLRTIARMIKASRDPAGTLRHKRQIYFVRVGHFDMHDGLMADDANGHAGHLADLSTALDAFWRALNEIGAHNEVTTFTMSEFGRTLSSNGDGSDHAWGGVQMVMGGAVNGGRLYGSFPAQQLDGPVSLARGQFIPAVSVDQMAATLARWMGVTGAAELGTIFPNLANFPTANLGFMAA</sequence>
<gene>
    <name evidence="1" type="ORF">DFR29_10951</name>
</gene>
<reference evidence="1 2" key="1">
    <citation type="submission" date="2019-03" db="EMBL/GenBank/DDBJ databases">
        <title>Genomic Encyclopedia of Type Strains, Phase IV (KMG-IV): sequencing the most valuable type-strain genomes for metagenomic binning, comparative biology and taxonomic classification.</title>
        <authorList>
            <person name="Goeker M."/>
        </authorList>
    </citation>
    <scope>NUCLEOTIDE SEQUENCE [LARGE SCALE GENOMIC DNA]</scope>
    <source>
        <strain evidence="1 2">DSM 21667</strain>
    </source>
</reference>
<dbReference type="InterPro" id="IPR010869">
    <property type="entry name" value="DUF1501"/>
</dbReference>
<name>A0A4R6YU55_9GAMM</name>
<dbReference type="Pfam" id="PF07394">
    <property type="entry name" value="DUF1501"/>
    <property type="match status" value="1"/>
</dbReference>
<dbReference type="PROSITE" id="PS51318">
    <property type="entry name" value="TAT"/>
    <property type="match status" value="1"/>
</dbReference>
<accession>A0A4R6YU55</accession>
<dbReference type="AlphaFoldDB" id="A0A4R6YU55"/>
<keyword evidence="2" id="KW-1185">Reference proteome</keyword>
<comment type="caution">
    <text evidence="1">The sequence shown here is derived from an EMBL/GenBank/DDBJ whole genome shotgun (WGS) entry which is preliminary data.</text>
</comment>